<keyword evidence="6" id="KW-0560">Oxidoreductase</keyword>
<dbReference type="InterPro" id="IPR008259">
    <property type="entry name" value="FMN_hydac_DH_AS"/>
</dbReference>
<evidence type="ECO:0000256" key="1">
    <source>
        <dbReference type="ARBA" id="ARBA00001917"/>
    </source>
</evidence>
<dbReference type="CDD" id="cd02809">
    <property type="entry name" value="alpha_hydroxyacid_oxid_FMN"/>
    <property type="match status" value="4"/>
</dbReference>
<sequence>MGFSYLADFCFVGTIWKCRKMASEPVNVNEFQELARRALPKMYFDFYNGGAEDQHTLRENVEAFRRITFRPRVLVDVRRIDMSTTILGYPTSAPIMIAPTGMHRLAHPEGEVATARAAAACNTIMAMSFSANCTVEEVASSCNAVRFFQTYVYKRRHVTAVLVQRAERNGFKAIMLTVDTPRIGRREADIKNKMIAPQLKNLEGLLSIEAVSDNGSKLAAFAAETHDPSQCWKDIDWLRSVTSLPILVKGVLTAEDAIKAMEVGVAGIVVSNHGARQLDYSPATITVLEEVVRAVGGKIPVLCDGGVRRGTDIFKALALGAQAVMIGRPVLYGLAAKGEYGVRRVIEMLKDELELTMALSGCPTVKDVTRSHVRTDFRPRVLIDVSRIDMSTTILGYPTSAPIMIAPTGLHKLAHPEGEVATARAAAACNTIMDNGSKFAAFAAETLNPSLVEAIKAMEVRVAGIVDSNHGARQLDYSPATITVLEEVVRAVGGKIPVLIDGGVRHGTDIFKALALGAQAVMIGRPVLYGLAAKGENGVRRVIEMLKDELELTMALSGCLTVKDITRSHVRTEKMASEPVNVNEFQELARRALLKMYFDFYNGGAEDQHTLRENTEAFLRITFRPRVLVDVSRIDMSTTILGYPTSAPIMIAPTGTHKLAHPEGEVATARAVAACNTIMVCKRRDVTAVLVQRAERNGFKAIMLTVDTPRLGRREADIKNKMIAPQQKNLEGLLSTEAVSDNGSKLAAFAAETLDPSLCWKDIDWLKSVTNLPILVKGVLTAEDAIKAMEVGVAGIVVSNHGARQLDYSPATITVLEEDKGSCLEAIATGMLDASLSWKCFYSDFSHNQFYSINTFRIIYTLHRNNMLKSCDFRPRVLVDVSRIDMSTTILGYPTSAPIMIAPTGLHKLAHPEGEVATARAAAACNTIMVCKRRDVTAVLVQRAERNGFKAIMLTVDTPRLGRREADIKNKMIAPQQKNLEGLLSTEAVSDNGSKLAAFAAETLDPSLCWKDIDWLRSVTSLPILVKGVLTAEDAIKAMEVGVAGIVVSNHGARQLDYSPATINVLEEVVRAVGGKIPVLIDGGVRRGTDIFKALALGAQAVMIGRPVLYGLAAKGEYGVRRVIEMLKDELELTMALSGCPTVKDITRSHVGRPVIYGLAAKGEYGVRRVIEMLKDELELTIALSGCPTLVGAVFSGKMASEPVNVNEFQELARRALPKIFRPRVLVDVSRIDMSTTILGYPTSAPIMIAPTGLHKLAHPEGEVATARAAAACNTIMVYKRRDVTAVLVQRAERNGFKAIMLTVDTPRLGRREADIKNKMIAPQPKNLEGLLSTEAVSDNGSKLAAFAAETLDPSLCWKDIDWLRSVTSLPILVKGVLTAEDAIKAMEVGVAGIVVSNHGARQLDYSPATITVLEEVVRAVGGKIPVLIDGGVRRGTDIFKALALGAQAIGRPVLYGLAAKGEYGVRRVIEMLKDELELTMALSGCPTVKDITRSHVRTECDRFNCRL</sequence>
<dbReference type="GO" id="GO:0042742">
    <property type="term" value="P:defense response to bacterium"/>
    <property type="evidence" value="ECO:0007669"/>
    <property type="project" value="UniProtKB-ARBA"/>
</dbReference>
<reference evidence="13 14" key="2">
    <citation type="submission" date="2020-07" db="EMBL/GenBank/DDBJ databases">
        <title>Genome assembly of wild tea tree DASZ reveals pedigree and selection history of tea varieties.</title>
        <authorList>
            <person name="Zhang W."/>
        </authorList>
    </citation>
    <scope>NUCLEOTIDE SEQUENCE [LARGE SCALE GENOMIC DNA]</scope>
    <source>
        <strain evidence="14">cv. G240</strain>
        <tissue evidence="13">Leaf</tissue>
    </source>
</reference>
<comment type="caution">
    <text evidence="13">The sequence shown here is derived from an EMBL/GenBank/DDBJ whole genome shotgun (WGS) entry which is preliminary data.</text>
</comment>
<reference evidence="14" key="1">
    <citation type="journal article" date="2020" name="Nat. Commun.">
        <title>Genome assembly of wild tea tree DASZ reveals pedigree and selection history of tea varieties.</title>
        <authorList>
            <person name="Zhang W."/>
            <person name="Zhang Y."/>
            <person name="Qiu H."/>
            <person name="Guo Y."/>
            <person name="Wan H."/>
            <person name="Zhang X."/>
            <person name="Scossa F."/>
            <person name="Alseekh S."/>
            <person name="Zhang Q."/>
            <person name="Wang P."/>
            <person name="Xu L."/>
            <person name="Schmidt M.H."/>
            <person name="Jia X."/>
            <person name="Li D."/>
            <person name="Zhu A."/>
            <person name="Guo F."/>
            <person name="Chen W."/>
            <person name="Ni D."/>
            <person name="Usadel B."/>
            <person name="Fernie A.R."/>
            <person name="Wen W."/>
        </authorList>
    </citation>
    <scope>NUCLEOTIDE SEQUENCE [LARGE SCALE GENOMIC DNA]</scope>
    <source>
        <strain evidence="14">cv. G240</strain>
    </source>
</reference>
<evidence type="ECO:0000256" key="6">
    <source>
        <dbReference type="ARBA" id="ARBA00023002"/>
    </source>
</evidence>
<dbReference type="EMBL" id="JACBKZ010000014">
    <property type="protein sequence ID" value="KAF5931721.1"/>
    <property type="molecule type" value="Genomic_DNA"/>
</dbReference>
<dbReference type="InterPro" id="IPR000262">
    <property type="entry name" value="FMN-dep_DH"/>
</dbReference>
<evidence type="ECO:0000256" key="5">
    <source>
        <dbReference type="ARBA" id="ARBA00022643"/>
    </source>
</evidence>
<protein>
    <recommendedName>
        <fullName evidence="3">(S)-2-hydroxy-acid oxidase</fullName>
        <ecNumber evidence="3">1.1.3.15</ecNumber>
    </recommendedName>
</protein>
<comment type="catalytic activity">
    <reaction evidence="10">
        <text>2-hydroxyoctanoate + O2 = 2-oxooctanoate + H2O2</text>
        <dbReference type="Rhea" id="RHEA:67940"/>
        <dbReference type="ChEBI" id="CHEBI:15379"/>
        <dbReference type="ChEBI" id="CHEBI:16240"/>
        <dbReference type="ChEBI" id="CHEBI:133514"/>
        <dbReference type="ChEBI" id="CHEBI:176689"/>
    </reaction>
    <physiologicalReaction direction="left-to-right" evidence="10">
        <dbReference type="Rhea" id="RHEA:67941"/>
    </physiologicalReaction>
</comment>
<evidence type="ECO:0000259" key="12">
    <source>
        <dbReference type="PROSITE" id="PS51349"/>
    </source>
</evidence>
<gene>
    <name evidence="13" type="ORF">HYC85_027892</name>
</gene>
<evidence type="ECO:0000256" key="10">
    <source>
        <dbReference type="ARBA" id="ARBA00029327"/>
    </source>
</evidence>
<dbReference type="InterPro" id="IPR012133">
    <property type="entry name" value="Alpha-hydoxy_acid_DH_FMN"/>
</dbReference>
<accession>A0A7J7FUP4</accession>
<feature type="domain" description="FMN hydroxy acid dehydrogenase" evidence="12">
    <location>
        <begin position="574"/>
        <end position="1156"/>
    </location>
</feature>
<dbReference type="PROSITE" id="PS00557">
    <property type="entry name" value="FMN_HYDROXY_ACID_DH_1"/>
    <property type="match status" value="5"/>
</dbReference>
<feature type="domain" description="FMN hydroxy acid dehydrogenase" evidence="12">
    <location>
        <begin position="1221"/>
        <end position="1502"/>
    </location>
</feature>
<dbReference type="Gene3D" id="3.20.20.70">
    <property type="entry name" value="Aldolase class I"/>
    <property type="match status" value="9"/>
</dbReference>
<evidence type="ECO:0000256" key="7">
    <source>
        <dbReference type="ARBA" id="ARBA00023140"/>
    </source>
</evidence>
<feature type="domain" description="FMN hydroxy acid dehydrogenase" evidence="12">
    <location>
        <begin position="453"/>
        <end position="575"/>
    </location>
</feature>
<comment type="similarity">
    <text evidence="8">Belongs to the FMN-dependent alpha-hydroxy acid dehydrogenase family.</text>
</comment>
<dbReference type="GO" id="GO:0010181">
    <property type="term" value="F:FMN binding"/>
    <property type="evidence" value="ECO:0007669"/>
    <property type="project" value="InterPro"/>
</dbReference>
<evidence type="ECO:0000256" key="4">
    <source>
        <dbReference type="ARBA" id="ARBA00022630"/>
    </source>
</evidence>
<dbReference type="InterPro" id="IPR013785">
    <property type="entry name" value="Aldolase_TIM"/>
</dbReference>
<dbReference type="EC" id="1.1.3.15" evidence="3"/>
<dbReference type="FunFam" id="3.20.20.70:FF:000204">
    <property type="entry name" value="Peroxisomal (S)-2-hydroxy-acid oxidase GLO4"/>
    <property type="match status" value="1"/>
</dbReference>
<dbReference type="Pfam" id="PF01070">
    <property type="entry name" value="FMN_dh"/>
    <property type="match status" value="6"/>
</dbReference>
<organism evidence="13 14">
    <name type="scientific">Camellia sinensis</name>
    <name type="common">Tea plant</name>
    <name type="synonym">Thea sinensis</name>
    <dbReference type="NCBI Taxonomy" id="4442"/>
    <lineage>
        <taxon>Eukaryota</taxon>
        <taxon>Viridiplantae</taxon>
        <taxon>Streptophyta</taxon>
        <taxon>Embryophyta</taxon>
        <taxon>Tracheophyta</taxon>
        <taxon>Spermatophyta</taxon>
        <taxon>Magnoliopsida</taxon>
        <taxon>eudicotyledons</taxon>
        <taxon>Gunneridae</taxon>
        <taxon>Pentapetalae</taxon>
        <taxon>asterids</taxon>
        <taxon>Ericales</taxon>
        <taxon>Theaceae</taxon>
        <taxon>Camellia</taxon>
    </lineage>
</organism>
<dbReference type="InterPro" id="IPR037396">
    <property type="entry name" value="FMN_HAD"/>
</dbReference>
<keyword evidence="7" id="KW-0576">Peroxisome</keyword>
<dbReference type="GO" id="GO:0003973">
    <property type="term" value="F:(S)-2-hydroxy-acid oxidase activity"/>
    <property type="evidence" value="ECO:0007669"/>
    <property type="project" value="UniProtKB-EC"/>
</dbReference>
<dbReference type="PROSITE" id="PS51349">
    <property type="entry name" value="FMN_HYDROXY_ACID_DH_2"/>
    <property type="match status" value="4"/>
</dbReference>
<evidence type="ECO:0000313" key="14">
    <source>
        <dbReference type="Proteomes" id="UP000593564"/>
    </source>
</evidence>
<keyword evidence="5" id="KW-0288">FMN</keyword>
<feature type="domain" description="FMN hydroxy acid dehydrogenase" evidence="12">
    <location>
        <begin position="20"/>
        <end position="378"/>
    </location>
</feature>
<keyword evidence="4" id="KW-0285">Flavoprotein</keyword>
<dbReference type="PANTHER" id="PTHR10578">
    <property type="entry name" value="S -2-HYDROXY-ACID OXIDASE-RELATED"/>
    <property type="match status" value="1"/>
</dbReference>
<evidence type="ECO:0000256" key="11">
    <source>
        <dbReference type="ARBA" id="ARBA00051933"/>
    </source>
</evidence>
<comment type="catalytic activity">
    <reaction evidence="11">
        <text>2-hydroxyhexanoate + O2 = 2-oxohexanoate + H2O2</text>
        <dbReference type="Rhea" id="RHEA:69372"/>
        <dbReference type="ChEBI" id="CHEBI:15379"/>
        <dbReference type="ChEBI" id="CHEBI:16240"/>
        <dbReference type="ChEBI" id="CHEBI:35177"/>
        <dbReference type="ChEBI" id="CHEBI:133738"/>
    </reaction>
    <physiologicalReaction direction="left-to-right" evidence="11">
        <dbReference type="Rhea" id="RHEA:69373"/>
    </physiologicalReaction>
</comment>
<dbReference type="GO" id="GO:0005777">
    <property type="term" value="C:peroxisome"/>
    <property type="evidence" value="ECO:0007669"/>
    <property type="project" value="UniProtKB-SubCell"/>
</dbReference>
<evidence type="ECO:0000256" key="2">
    <source>
        <dbReference type="ARBA" id="ARBA00004275"/>
    </source>
</evidence>
<comment type="subcellular location">
    <subcellularLocation>
        <location evidence="2">Peroxisome</location>
    </subcellularLocation>
</comment>
<proteinExistence type="inferred from homology"/>
<name>A0A7J7FUP4_CAMSI</name>
<evidence type="ECO:0000313" key="13">
    <source>
        <dbReference type="EMBL" id="KAF5931721.1"/>
    </source>
</evidence>
<dbReference type="Proteomes" id="UP000593564">
    <property type="component" value="Unassembled WGS sequence"/>
</dbReference>
<evidence type="ECO:0000256" key="8">
    <source>
        <dbReference type="ARBA" id="ARBA00024042"/>
    </source>
</evidence>
<evidence type="ECO:0000256" key="9">
    <source>
        <dbReference type="ARBA" id="ARBA00029325"/>
    </source>
</evidence>
<dbReference type="GO" id="GO:0050665">
    <property type="term" value="P:hydrogen peroxide biosynthetic process"/>
    <property type="evidence" value="ECO:0007669"/>
    <property type="project" value="UniProtKB-ARBA"/>
</dbReference>
<keyword evidence="14" id="KW-1185">Reference proteome</keyword>
<dbReference type="PANTHER" id="PTHR10578:SF67">
    <property type="entry name" value="PEROXISOMAL (S)-2-HYDROXYACID OXIDASE GLO3"/>
    <property type="match status" value="1"/>
</dbReference>
<comment type="catalytic activity">
    <reaction evidence="9">
        <text>a (2S)-2-hydroxycarboxylate + O2 = a 2-oxocarboxylate + H2O2</text>
        <dbReference type="Rhea" id="RHEA:16789"/>
        <dbReference type="ChEBI" id="CHEBI:15379"/>
        <dbReference type="ChEBI" id="CHEBI:16240"/>
        <dbReference type="ChEBI" id="CHEBI:35179"/>
        <dbReference type="ChEBI" id="CHEBI:58123"/>
        <dbReference type="EC" id="1.1.3.15"/>
    </reaction>
    <physiologicalReaction direction="left-to-right" evidence="9">
        <dbReference type="Rhea" id="RHEA:16790"/>
    </physiologicalReaction>
</comment>
<dbReference type="SUPFAM" id="SSF51395">
    <property type="entry name" value="FMN-linked oxidoreductases"/>
    <property type="match status" value="5"/>
</dbReference>
<evidence type="ECO:0000256" key="3">
    <source>
        <dbReference type="ARBA" id="ARBA00013087"/>
    </source>
</evidence>
<comment type="cofactor">
    <cofactor evidence="1">
        <name>FMN</name>
        <dbReference type="ChEBI" id="CHEBI:58210"/>
    </cofactor>
</comment>